<protein>
    <recommendedName>
        <fullName evidence="4">Reverse transcriptase zinc-binding domain-containing protein</fullName>
    </recommendedName>
</protein>
<evidence type="ECO:0000313" key="2">
    <source>
        <dbReference type="EMBL" id="KAK9682916.1"/>
    </source>
</evidence>
<dbReference type="EMBL" id="JBDFQZ010000010">
    <property type="protein sequence ID" value="KAK9682916.1"/>
    <property type="molecule type" value="Genomic_DNA"/>
</dbReference>
<keyword evidence="3" id="KW-1185">Reference proteome</keyword>
<organism evidence="2 3">
    <name type="scientific">Saponaria officinalis</name>
    <name type="common">Common soapwort</name>
    <name type="synonym">Lychnis saponaria</name>
    <dbReference type="NCBI Taxonomy" id="3572"/>
    <lineage>
        <taxon>Eukaryota</taxon>
        <taxon>Viridiplantae</taxon>
        <taxon>Streptophyta</taxon>
        <taxon>Embryophyta</taxon>
        <taxon>Tracheophyta</taxon>
        <taxon>Spermatophyta</taxon>
        <taxon>Magnoliopsida</taxon>
        <taxon>eudicotyledons</taxon>
        <taxon>Gunneridae</taxon>
        <taxon>Pentapetalae</taxon>
        <taxon>Caryophyllales</taxon>
        <taxon>Caryophyllaceae</taxon>
        <taxon>Caryophylleae</taxon>
        <taxon>Saponaria</taxon>
    </lineage>
</organism>
<proteinExistence type="predicted"/>
<dbReference type="AlphaFoldDB" id="A0AAW1I1Q8"/>
<keyword evidence="1" id="KW-0812">Transmembrane</keyword>
<name>A0AAW1I1Q8_SAPOF</name>
<sequence length="123" mass="14113">MSRFGYDGDLSCCLCADSPETSAHLFFECKYSIMCLQFTAGRLGICIPNTGTWNWWETHRFKSMLHTKMIGAAIVALIYYIWKARNHSLHNATLVRPGIWIKPIISDLVYRCKSQISDCLWSS</sequence>
<dbReference type="Proteomes" id="UP001443914">
    <property type="component" value="Unassembled WGS sequence"/>
</dbReference>
<evidence type="ECO:0000313" key="3">
    <source>
        <dbReference type="Proteomes" id="UP001443914"/>
    </source>
</evidence>
<evidence type="ECO:0000256" key="1">
    <source>
        <dbReference type="SAM" id="Phobius"/>
    </source>
</evidence>
<feature type="transmembrane region" description="Helical" evidence="1">
    <location>
        <begin position="63"/>
        <end position="82"/>
    </location>
</feature>
<accession>A0AAW1I1Q8</accession>
<evidence type="ECO:0008006" key="4">
    <source>
        <dbReference type="Google" id="ProtNLM"/>
    </source>
</evidence>
<comment type="caution">
    <text evidence="2">The sequence shown here is derived from an EMBL/GenBank/DDBJ whole genome shotgun (WGS) entry which is preliminary data.</text>
</comment>
<keyword evidence="1" id="KW-0472">Membrane</keyword>
<gene>
    <name evidence="2" type="ORF">RND81_10G106400</name>
</gene>
<keyword evidence="1" id="KW-1133">Transmembrane helix</keyword>
<reference evidence="2" key="1">
    <citation type="submission" date="2024-03" db="EMBL/GenBank/DDBJ databases">
        <title>WGS assembly of Saponaria officinalis var. Norfolk2.</title>
        <authorList>
            <person name="Jenkins J."/>
            <person name="Shu S."/>
            <person name="Grimwood J."/>
            <person name="Barry K."/>
            <person name="Goodstein D."/>
            <person name="Schmutz J."/>
            <person name="Leebens-Mack J."/>
            <person name="Osbourn A."/>
        </authorList>
    </citation>
    <scope>NUCLEOTIDE SEQUENCE [LARGE SCALE GENOMIC DNA]</scope>
    <source>
        <strain evidence="2">JIC</strain>
    </source>
</reference>